<evidence type="ECO:0000313" key="2">
    <source>
        <dbReference type="WBParaSite" id="JU765_v2.g1232.t1"/>
    </source>
</evidence>
<name>A0AC34Q2Q2_9BILA</name>
<proteinExistence type="predicted"/>
<dbReference type="WBParaSite" id="JU765_v2.g1232.t1">
    <property type="protein sequence ID" value="JU765_v2.g1232.t1"/>
    <property type="gene ID" value="JU765_v2.g1232"/>
</dbReference>
<dbReference type="Proteomes" id="UP000887576">
    <property type="component" value="Unplaced"/>
</dbReference>
<evidence type="ECO:0000313" key="1">
    <source>
        <dbReference type="Proteomes" id="UP000887576"/>
    </source>
</evidence>
<reference evidence="2" key="1">
    <citation type="submission" date="2022-11" db="UniProtKB">
        <authorList>
            <consortium name="WormBaseParasite"/>
        </authorList>
    </citation>
    <scope>IDENTIFICATION</scope>
</reference>
<organism evidence="1 2">
    <name type="scientific">Panagrolaimus sp. JU765</name>
    <dbReference type="NCBI Taxonomy" id="591449"/>
    <lineage>
        <taxon>Eukaryota</taxon>
        <taxon>Metazoa</taxon>
        <taxon>Ecdysozoa</taxon>
        <taxon>Nematoda</taxon>
        <taxon>Chromadorea</taxon>
        <taxon>Rhabditida</taxon>
        <taxon>Tylenchina</taxon>
        <taxon>Panagrolaimomorpha</taxon>
        <taxon>Panagrolaimoidea</taxon>
        <taxon>Panagrolaimidae</taxon>
        <taxon>Panagrolaimus</taxon>
    </lineage>
</organism>
<accession>A0AC34Q2Q2</accession>
<sequence>MAYQIYRSSTLGEALEHVLAEYQNDGTLPSNLVNRMMNIFDHSFARTLKTRVKTKYAFQSQKLRTYRFCDNVWTFVLQDVHFRDQIYKTTLNIPDVRIVACDSLEKS</sequence>
<protein>
    <submittedName>
        <fullName evidence="2">Transcription initiation factor IIA subunit 2</fullName>
    </submittedName>
</protein>